<comment type="caution">
    <text evidence="4">The sequence shown here is derived from an EMBL/GenBank/DDBJ whole genome shotgun (WGS) entry which is preliminary data.</text>
</comment>
<dbReference type="Proteomes" id="UP000228626">
    <property type="component" value="Unassembled WGS sequence"/>
</dbReference>
<dbReference type="InterPro" id="IPR006139">
    <property type="entry name" value="D-isomer_2_OHA_DH_cat_dom"/>
</dbReference>
<organism evidence="4 5">
    <name type="scientific">Candidatus Falkowbacteria bacterium CG10_big_fil_rev_8_21_14_0_10_43_10</name>
    <dbReference type="NCBI Taxonomy" id="1974567"/>
    <lineage>
        <taxon>Bacteria</taxon>
        <taxon>Candidatus Falkowiibacteriota</taxon>
    </lineage>
</organism>
<accession>A0A2H0V152</accession>
<proteinExistence type="inferred from homology"/>
<dbReference type="GO" id="GO:0008720">
    <property type="term" value="F:D-lactate dehydrogenase (NAD+) activity"/>
    <property type="evidence" value="ECO:0007669"/>
    <property type="project" value="TreeGrafter"/>
</dbReference>
<keyword evidence="2" id="KW-0520">NAD</keyword>
<dbReference type="SUPFAM" id="SSF52283">
    <property type="entry name" value="Formate/glycerate dehydrogenase catalytic domain-like"/>
    <property type="match status" value="1"/>
</dbReference>
<dbReference type="Gene3D" id="3.40.50.720">
    <property type="entry name" value="NAD(P)-binding Rossmann-like Domain"/>
    <property type="match status" value="2"/>
</dbReference>
<name>A0A2H0V152_9BACT</name>
<protein>
    <recommendedName>
        <fullName evidence="3">D-isomer specific 2-hydroxyacid dehydrogenase catalytic domain-containing protein</fullName>
    </recommendedName>
</protein>
<dbReference type="PANTHER" id="PTHR43026">
    <property type="entry name" value="2-HYDROXYACID DEHYDROGENASE HOMOLOG 1-RELATED"/>
    <property type="match status" value="1"/>
</dbReference>
<dbReference type="Pfam" id="PF00389">
    <property type="entry name" value="2-Hacid_dh"/>
    <property type="match status" value="1"/>
</dbReference>
<sequence length="175" mass="20044">MTKPNQAHKMAKKNITFLELEKWEEEYLRNKLKEEKNLSLNFFPQPLNPKILRRIKNTDAVAVFIYSAISKKELDELPKLQFITTMSTGFDHIDLESCRERNIKVSNVPFYGENTVAEHTFALILALSRQIFGSIEKTKKYNFDLAGLRGFDLKGKTLGIIGLGHIGEHVCSQNS</sequence>
<dbReference type="InterPro" id="IPR036291">
    <property type="entry name" value="NAD(P)-bd_dom_sf"/>
</dbReference>
<evidence type="ECO:0000313" key="4">
    <source>
        <dbReference type="EMBL" id="PIR92823.1"/>
    </source>
</evidence>
<dbReference type="SUPFAM" id="SSF51735">
    <property type="entry name" value="NAD(P)-binding Rossmann-fold domains"/>
    <property type="match status" value="1"/>
</dbReference>
<evidence type="ECO:0000313" key="5">
    <source>
        <dbReference type="Proteomes" id="UP000228626"/>
    </source>
</evidence>
<comment type="similarity">
    <text evidence="1">Belongs to the D-isomer specific 2-hydroxyacid dehydrogenase family.</text>
</comment>
<feature type="domain" description="D-isomer specific 2-hydroxyacid dehydrogenase catalytic" evidence="3">
    <location>
        <begin position="27"/>
        <end position="122"/>
    </location>
</feature>
<gene>
    <name evidence="4" type="ORF">COT99_04120</name>
</gene>
<dbReference type="InterPro" id="IPR058205">
    <property type="entry name" value="D-LDH-like"/>
</dbReference>
<dbReference type="GO" id="GO:0051287">
    <property type="term" value="F:NAD binding"/>
    <property type="evidence" value="ECO:0007669"/>
    <property type="project" value="InterPro"/>
</dbReference>
<dbReference type="EMBL" id="PFAR01000049">
    <property type="protein sequence ID" value="PIR92823.1"/>
    <property type="molecule type" value="Genomic_DNA"/>
</dbReference>
<evidence type="ECO:0000259" key="3">
    <source>
        <dbReference type="Pfam" id="PF00389"/>
    </source>
</evidence>
<dbReference type="AlphaFoldDB" id="A0A2H0V152"/>
<reference evidence="5" key="1">
    <citation type="submission" date="2017-09" db="EMBL/GenBank/DDBJ databases">
        <title>Depth-based differentiation of microbial function through sediment-hosted aquifers and enrichment of novel symbionts in the deep terrestrial subsurface.</title>
        <authorList>
            <person name="Probst A.J."/>
            <person name="Ladd B."/>
            <person name="Jarett J.K."/>
            <person name="Geller-Mcgrath D.E."/>
            <person name="Sieber C.M.K."/>
            <person name="Emerson J.B."/>
            <person name="Anantharaman K."/>
            <person name="Thomas B.C."/>
            <person name="Malmstrom R."/>
            <person name="Stieglmeier M."/>
            <person name="Klingl A."/>
            <person name="Woyke T."/>
            <person name="Ryan C.M."/>
            <person name="Banfield J.F."/>
        </authorList>
    </citation>
    <scope>NUCLEOTIDE SEQUENCE [LARGE SCALE GENOMIC DNA]</scope>
</reference>
<dbReference type="PANTHER" id="PTHR43026:SF1">
    <property type="entry name" value="2-HYDROXYACID DEHYDROGENASE HOMOLOG 1-RELATED"/>
    <property type="match status" value="1"/>
</dbReference>
<evidence type="ECO:0000256" key="1">
    <source>
        <dbReference type="ARBA" id="ARBA00005854"/>
    </source>
</evidence>
<evidence type="ECO:0000256" key="2">
    <source>
        <dbReference type="ARBA" id="ARBA00023027"/>
    </source>
</evidence>